<sequence>MNDQQFGDKEMQIVRAAFQDAAAATGRLHAGVWDLAAINESITKSGIAMGTLNAVLRLRDLDPTEWEARLTADTTDVTIRRKAQFGKRS</sequence>
<evidence type="ECO:0000313" key="2">
    <source>
        <dbReference type="Proteomes" id="UP000612893"/>
    </source>
</evidence>
<dbReference type="AlphaFoldDB" id="A0A934N5N6"/>
<evidence type="ECO:0000313" key="1">
    <source>
        <dbReference type="EMBL" id="MBJ7601565.1"/>
    </source>
</evidence>
<protein>
    <submittedName>
        <fullName evidence="1">Uncharacterized protein</fullName>
    </submittedName>
</protein>
<proteinExistence type="predicted"/>
<accession>A0A934N5N6</accession>
<dbReference type="RefSeq" id="WP_338205841.1">
    <property type="nucleotide sequence ID" value="NZ_JAEKNR010000251.1"/>
</dbReference>
<dbReference type="EMBL" id="JAEKNR010000251">
    <property type="protein sequence ID" value="MBJ7601565.1"/>
    <property type="molecule type" value="Genomic_DNA"/>
</dbReference>
<gene>
    <name evidence="1" type="ORF">JF922_26255</name>
</gene>
<keyword evidence="2" id="KW-1185">Reference proteome</keyword>
<comment type="caution">
    <text evidence="1">The sequence shown here is derived from an EMBL/GenBank/DDBJ whole genome shotgun (WGS) entry which is preliminary data.</text>
</comment>
<organism evidence="1 2">
    <name type="scientific">Candidatus Nephthysia bennettiae</name>
    <dbReference type="NCBI Taxonomy" id="3127016"/>
    <lineage>
        <taxon>Bacteria</taxon>
        <taxon>Bacillati</taxon>
        <taxon>Candidatus Dormiibacterota</taxon>
        <taxon>Candidatus Dormibacteria</taxon>
        <taxon>Candidatus Dormibacterales</taxon>
        <taxon>Candidatus Dormibacteraceae</taxon>
        <taxon>Candidatus Nephthysia</taxon>
    </lineage>
</organism>
<name>A0A934N5N6_9BACT</name>
<reference evidence="1" key="1">
    <citation type="submission" date="2020-10" db="EMBL/GenBank/DDBJ databases">
        <title>Ca. Dormibacterota MAGs.</title>
        <authorList>
            <person name="Montgomery K."/>
        </authorList>
    </citation>
    <scope>NUCLEOTIDE SEQUENCE [LARGE SCALE GENOMIC DNA]</scope>
    <source>
        <strain evidence="1">SC8812_S17_10</strain>
    </source>
</reference>
<dbReference type="Proteomes" id="UP000612893">
    <property type="component" value="Unassembled WGS sequence"/>
</dbReference>